<reference evidence="1" key="1">
    <citation type="submission" date="2021-06" db="EMBL/GenBank/DDBJ databases">
        <authorList>
            <person name="Kallberg Y."/>
            <person name="Tangrot J."/>
            <person name="Rosling A."/>
        </authorList>
    </citation>
    <scope>NUCLEOTIDE SEQUENCE</scope>
    <source>
        <strain evidence="1">AU212A</strain>
    </source>
</reference>
<evidence type="ECO:0000313" key="2">
    <source>
        <dbReference type="Proteomes" id="UP000789860"/>
    </source>
</evidence>
<name>A0ACA9MGN6_9GLOM</name>
<feature type="non-terminal residue" evidence="1">
    <location>
        <position position="1"/>
    </location>
</feature>
<sequence length="92" mass="10563">ILNIIIVIELGPLSNTQILKNETTTNKDKLSISNTLTKLQDQLEKNKEEIYVTLLITQQEDITPTLTTLREYFTISHIPEYLLNLPPLLELT</sequence>
<keyword evidence="2" id="KW-1185">Reference proteome</keyword>
<accession>A0ACA9MGN6</accession>
<comment type="caution">
    <text evidence="1">The sequence shown here is derived from an EMBL/GenBank/DDBJ whole genome shotgun (WGS) entry which is preliminary data.</text>
</comment>
<dbReference type="EMBL" id="CAJVPM010012926">
    <property type="protein sequence ID" value="CAG8591503.1"/>
    <property type="molecule type" value="Genomic_DNA"/>
</dbReference>
<organism evidence="1 2">
    <name type="scientific">Scutellospora calospora</name>
    <dbReference type="NCBI Taxonomy" id="85575"/>
    <lineage>
        <taxon>Eukaryota</taxon>
        <taxon>Fungi</taxon>
        <taxon>Fungi incertae sedis</taxon>
        <taxon>Mucoromycota</taxon>
        <taxon>Glomeromycotina</taxon>
        <taxon>Glomeromycetes</taxon>
        <taxon>Diversisporales</taxon>
        <taxon>Gigasporaceae</taxon>
        <taxon>Scutellospora</taxon>
    </lineage>
</organism>
<protein>
    <submittedName>
        <fullName evidence="1">11458_t:CDS:1</fullName>
    </submittedName>
</protein>
<dbReference type="Proteomes" id="UP000789860">
    <property type="component" value="Unassembled WGS sequence"/>
</dbReference>
<gene>
    <name evidence="1" type="ORF">SCALOS_LOCUS6595</name>
</gene>
<evidence type="ECO:0000313" key="1">
    <source>
        <dbReference type="EMBL" id="CAG8591503.1"/>
    </source>
</evidence>
<proteinExistence type="predicted"/>